<comment type="caution">
    <text evidence="5">The sequence shown here is derived from an EMBL/GenBank/DDBJ whole genome shotgun (WGS) entry which is preliminary data.</text>
</comment>
<dbReference type="InterPro" id="IPR003593">
    <property type="entry name" value="AAA+_ATPase"/>
</dbReference>
<name>A0ABS3ZBP1_9GAMM</name>
<organism evidence="5 6">
    <name type="scientific">Marinobacterium alkalitolerans</name>
    <dbReference type="NCBI Taxonomy" id="1542925"/>
    <lineage>
        <taxon>Bacteria</taxon>
        <taxon>Pseudomonadati</taxon>
        <taxon>Pseudomonadota</taxon>
        <taxon>Gammaproteobacteria</taxon>
        <taxon>Oceanospirillales</taxon>
        <taxon>Oceanospirillaceae</taxon>
        <taxon>Marinobacterium</taxon>
    </lineage>
</organism>
<gene>
    <name evidence="5" type="ORF">H9C73_10315</name>
</gene>
<keyword evidence="1" id="KW-0813">Transport</keyword>
<evidence type="ECO:0000313" key="6">
    <source>
        <dbReference type="Proteomes" id="UP000810171"/>
    </source>
</evidence>
<dbReference type="Gene3D" id="3.40.50.300">
    <property type="entry name" value="P-loop containing nucleotide triphosphate hydrolases"/>
    <property type="match status" value="1"/>
</dbReference>
<dbReference type="SMART" id="SM00382">
    <property type="entry name" value="AAA"/>
    <property type="match status" value="1"/>
</dbReference>
<proteinExistence type="predicted"/>
<feature type="domain" description="ABC transporter" evidence="4">
    <location>
        <begin position="5"/>
        <end position="229"/>
    </location>
</feature>
<dbReference type="GO" id="GO:0005524">
    <property type="term" value="F:ATP binding"/>
    <property type="evidence" value="ECO:0007669"/>
    <property type="project" value="UniProtKB-KW"/>
</dbReference>
<dbReference type="InterPro" id="IPR003439">
    <property type="entry name" value="ABC_transporter-like_ATP-bd"/>
</dbReference>
<evidence type="ECO:0000259" key="4">
    <source>
        <dbReference type="PROSITE" id="PS50893"/>
    </source>
</evidence>
<dbReference type="Proteomes" id="UP000810171">
    <property type="component" value="Unassembled WGS sequence"/>
</dbReference>
<sequence length="229" mass="24808">MTHPLSLQSLAFAWPQQPNLINIPSLELAAGEHLFIQGPSGSGKSTLLNLIAGFQSGYRGHIALSDHDLSTLSRAQLDRLRADRLGVLFQQFNLLPYLNLIENVTLPCRFSRARMRSACERSGSVDAEACRLLAHLNLDPEQLSKRPVSSLSIGQQQRVAAARALIGSPALVLADEPTSALDPEHRDQFIHLMLQESAITGSSLVLVSHDPSLASSFSRTLTLGAQPSC</sequence>
<dbReference type="PANTHER" id="PTHR24220:SF611">
    <property type="entry name" value="ATP-BINDING COMPONENT OF ABC TRANSPORTER-RELATED"/>
    <property type="match status" value="1"/>
</dbReference>
<keyword evidence="2" id="KW-0547">Nucleotide-binding</keyword>
<dbReference type="RefSeq" id="WP_209287752.1">
    <property type="nucleotide sequence ID" value="NZ_JACVEW010000014.1"/>
</dbReference>
<dbReference type="PROSITE" id="PS50893">
    <property type="entry name" value="ABC_TRANSPORTER_2"/>
    <property type="match status" value="1"/>
</dbReference>
<dbReference type="Pfam" id="PF00005">
    <property type="entry name" value="ABC_tran"/>
    <property type="match status" value="1"/>
</dbReference>
<protein>
    <submittedName>
        <fullName evidence="5">ABC transporter ATP-binding protein</fullName>
    </submittedName>
</protein>
<accession>A0ABS3ZBP1</accession>
<dbReference type="CDD" id="cd03255">
    <property type="entry name" value="ABC_MJ0796_LolCDE_FtsE"/>
    <property type="match status" value="1"/>
</dbReference>
<dbReference type="InterPro" id="IPR017911">
    <property type="entry name" value="MacB-like_ATP-bd"/>
</dbReference>
<evidence type="ECO:0000313" key="5">
    <source>
        <dbReference type="EMBL" id="MBP0049132.1"/>
    </source>
</evidence>
<evidence type="ECO:0000256" key="3">
    <source>
        <dbReference type="ARBA" id="ARBA00022840"/>
    </source>
</evidence>
<evidence type="ECO:0000256" key="1">
    <source>
        <dbReference type="ARBA" id="ARBA00022448"/>
    </source>
</evidence>
<dbReference type="InterPro" id="IPR027417">
    <property type="entry name" value="P-loop_NTPase"/>
</dbReference>
<dbReference type="EMBL" id="JACVEW010000014">
    <property type="protein sequence ID" value="MBP0049132.1"/>
    <property type="molecule type" value="Genomic_DNA"/>
</dbReference>
<dbReference type="SUPFAM" id="SSF52540">
    <property type="entry name" value="P-loop containing nucleoside triphosphate hydrolases"/>
    <property type="match status" value="1"/>
</dbReference>
<keyword evidence="3 5" id="KW-0067">ATP-binding</keyword>
<dbReference type="PANTHER" id="PTHR24220">
    <property type="entry name" value="IMPORT ATP-BINDING PROTEIN"/>
    <property type="match status" value="1"/>
</dbReference>
<reference evidence="5 6" key="1">
    <citation type="submission" date="2020-09" db="EMBL/GenBank/DDBJ databases">
        <authorList>
            <person name="Tanuku N.R.S."/>
        </authorList>
    </citation>
    <scope>NUCLEOTIDE SEQUENCE [LARGE SCALE GENOMIC DNA]</scope>
    <source>
        <strain evidence="5 6">AK62</strain>
    </source>
</reference>
<dbReference type="InterPro" id="IPR015854">
    <property type="entry name" value="ABC_transpr_LolD-like"/>
</dbReference>
<evidence type="ECO:0000256" key="2">
    <source>
        <dbReference type="ARBA" id="ARBA00022741"/>
    </source>
</evidence>
<keyword evidence="6" id="KW-1185">Reference proteome</keyword>